<evidence type="ECO:0000313" key="10">
    <source>
        <dbReference type="Proteomes" id="UP000219353"/>
    </source>
</evidence>
<gene>
    <name evidence="9" type="ORF">SAMN06297280_1105</name>
</gene>
<feature type="binding site" description="axial binding residue" evidence="6">
    <location>
        <position position="145"/>
    </location>
    <ligand>
        <name>heme c</name>
        <dbReference type="ChEBI" id="CHEBI:61717"/>
    </ligand>
    <ligandPart>
        <name>Fe</name>
        <dbReference type="ChEBI" id="CHEBI:18248"/>
    </ligandPart>
</feature>
<evidence type="ECO:0000256" key="6">
    <source>
        <dbReference type="PIRSR" id="PIRSR000027-1"/>
    </source>
</evidence>
<keyword evidence="1" id="KW-0813">Transport</keyword>
<evidence type="ECO:0000256" key="7">
    <source>
        <dbReference type="PIRSR" id="PIRSR000027-2"/>
    </source>
</evidence>
<evidence type="ECO:0000256" key="1">
    <source>
        <dbReference type="ARBA" id="ARBA00022448"/>
    </source>
</evidence>
<dbReference type="SUPFAM" id="SSF47175">
    <property type="entry name" value="Cytochromes"/>
    <property type="match status" value="1"/>
</dbReference>
<comment type="PTM">
    <text evidence="7">Binds 1 heme group per subunit.</text>
</comment>
<evidence type="ECO:0000256" key="4">
    <source>
        <dbReference type="ARBA" id="ARBA00022982"/>
    </source>
</evidence>
<keyword evidence="4" id="KW-0249">Electron transport</keyword>
<evidence type="ECO:0000256" key="3">
    <source>
        <dbReference type="ARBA" id="ARBA00022723"/>
    </source>
</evidence>
<dbReference type="EMBL" id="OBEB01000001">
    <property type="protein sequence ID" value="SNY46460.1"/>
    <property type="molecule type" value="Genomic_DNA"/>
</dbReference>
<dbReference type="PIRSF" id="PIRSF000027">
    <property type="entry name" value="Cytc_c_prime"/>
    <property type="match status" value="1"/>
</dbReference>
<dbReference type="AlphaFoldDB" id="A0A285IEQ7"/>
<dbReference type="GO" id="GO:0042597">
    <property type="term" value="C:periplasmic space"/>
    <property type="evidence" value="ECO:0007669"/>
    <property type="project" value="InterPro"/>
</dbReference>
<dbReference type="Gene3D" id="1.20.120.10">
    <property type="entry name" value="Cytochrome c/b562"/>
    <property type="match status" value="1"/>
</dbReference>
<dbReference type="GO" id="GO:0020037">
    <property type="term" value="F:heme binding"/>
    <property type="evidence" value="ECO:0007669"/>
    <property type="project" value="InterPro"/>
</dbReference>
<dbReference type="InterPro" id="IPR010980">
    <property type="entry name" value="Cyt_c/b562"/>
</dbReference>
<feature type="chain" id="PRO_5012967512" evidence="8">
    <location>
        <begin position="21"/>
        <end position="150"/>
    </location>
</feature>
<protein>
    <submittedName>
        <fullName evidence="9">Cytochrome c556</fullName>
    </submittedName>
</protein>
<dbReference type="GO" id="GO:0022900">
    <property type="term" value="P:electron transport chain"/>
    <property type="evidence" value="ECO:0007669"/>
    <property type="project" value="InterPro"/>
</dbReference>
<keyword evidence="3 6" id="KW-0479">Metal-binding</keyword>
<keyword evidence="10" id="KW-1185">Reference proteome</keyword>
<keyword evidence="8" id="KW-0732">Signal</keyword>
<accession>A0A285IEQ7</accession>
<dbReference type="GO" id="GO:0009055">
    <property type="term" value="F:electron transfer activity"/>
    <property type="evidence" value="ECO:0007669"/>
    <property type="project" value="InterPro"/>
</dbReference>
<dbReference type="PROSITE" id="PS51009">
    <property type="entry name" value="CYTCII"/>
    <property type="match status" value="1"/>
</dbReference>
<dbReference type="InterPro" id="IPR002321">
    <property type="entry name" value="Cyt_c_II"/>
</dbReference>
<keyword evidence="2 7" id="KW-0349">Heme</keyword>
<dbReference type="RefSeq" id="WP_097110293.1">
    <property type="nucleotide sequence ID" value="NZ_OBEB01000001.1"/>
</dbReference>
<organism evidence="9 10">
    <name type="scientific">Arsukibacterium tuosuense</name>
    <dbReference type="NCBI Taxonomy" id="1323745"/>
    <lineage>
        <taxon>Bacteria</taxon>
        <taxon>Pseudomonadati</taxon>
        <taxon>Pseudomonadota</taxon>
        <taxon>Gammaproteobacteria</taxon>
        <taxon>Chromatiales</taxon>
        <taxon>Chromatiaceae</taxon>
        <taxon>Arsukibacterium</taxon>
    </lineage>
</organism>
<feature type="binding site" description="covalent" evidence="7">
    <location>
        <position position="144"/>
    </location>
    <ligand>
        <name>heme c</name>
        <dbReference type="ChEBI" id="CHEBI:61717"/>
    </ligand>
</feature>
<feature type="signal peptide" evidence="8">
    <location>
        <begin position="1"/>
        <end position="20"/>
    </location>
</feature>
<feature type="binding site" description="covalent" evidence="7">
    <location>
        <position position="141"/>
    </location>
    <ligand>
        <name>heme c</name>
        <dbReference type="ChEBI" id="CHEBI:61717"/>
    </ligand>
</feature>
<evidence type="ECO:0000256" key="8">
    <source>
        <dbReference type="SAM" id="SignalP"/>
    </source>
</evidence>
<keyword evidence="5 6" id="KW-0408">Iron</keyword>
<evidence type="ECO:0000256" key="5">
    <source>
        <dbReference type="ARBA" id="ARBA00023004"/>
    </source>
</evidence>
<sequence>MKKAIFAGIAALLISTPLTAATAFTDAKDAVKYRQAAFQLIRHNMADINEMIKGEVTYDAARVQKRADALVLVTTLPWEAFQVAGTEQGGGDAKADIWKNLDDFLERGEKLAADAGTLQAAAQTGDKNELRKAFGNFARNCKACHDNYKE</sequence>
<dbReference type="OrthoDB" id="5520910at2"/>
<reference evidence="10" key="1">
    <citation type="submission" date="2017-09" db="EMBL/GenBank/DDBJ databases">
        <authorList>
            <person name="Varghese N."/>
            <person name="Submissions S."/>
        </authorList>
    </citation>
    <scope>NUCLEOTIDE SEQUENCE [LARGE SCALE GENOMIC DNA]</scope>
    <source>
        <strain evidence="10">CGMCC 1.12461</strain>
    </source>
</reference>
<dbReference type="Proteomes" id="UP000219353">
    <property type="component" value="Unassembled WGS sequence"/>
</dbReference>
<evidence type="ECO:0000313" key="9">
    <source>
        <dbReference type="EMBL" id="SNY46460.1"/>
    </source>
</evidence>
<dbReference type="InterPro" id="IPR012127">
    <property type="entry name" value="Cyt_c_prime"/>
</dbReference>
<name>A0A285IEQ7_9GAMM</name>
<dbReference type="GO" id="GO:0005506">
    <property type="term" value="F:iron ion binding"/>
    <property type="evidence" value="ECO:0007669"/>
    <property type="project" value="InterPro"/>
</dbReference>
<proteinExistence type="predicted"/>
<dbReference type="Pfam" id="PF01322">
    <property type="entry name" value="Cytochrom_C_2"/>
    <property type="match status" value="1"/>
</dbReference>
<evidence type="ECO:0000256" key="2">
    <source>
        <dbReference type="ARBA" id="ARBA00022617"/>
    </source>
</evidence>